<proteinExistence type="predicted"/>
<dbReference type="EMBL" id="JAWWNJ010000143">
    <property type="protein sequence ID" value="KAK6984051.1"/>
    <property type="molecule type" value="Genomic_DNA"/>
</dbReference>
<reference evidence="2 3" key="1">
    <citation type="journal article" date="2024" name="J Genomics">
        <title>Draft genome sequencing and assembly of Favolaschia claudopus CIRM-BRFM 2984 isolated from oak limbs.</title>
        <authorList>
            <person name="Navarro D."/>
            <person name="Drula E."/>
            <person name="Chaduli D."/>
            <person name="Cazenave R."/>
            <person name="Ahrendt S."/>
            <person name="Wang J."/>
            <person name="Lipzen A."/>
            <person name="Daum C."/>
            <person name="Barry K."/>
            <person name="Grigoriev I.V."/>
            <person name="Favel A."/>
            <person name="Rosso M.N."/>
            <person name="Martin F."/>
        </authorList>
    </citation>
    <scope>NUCLEOTIDE SEQUENCE [LARGE SCALE GENOMIC DNA]</scope>
    <source>
        <strain evidence="2 3">CIRM-BRFM 2984</strain>
    </source>
</reference>
<evidence type="ECO:0000256" key="1">
    <source>
        <dbReference type="SAM" id="MobiDB-lite"/>
    </source>
</evidence>
<name>A0AAV9ZIU9_9AGAR</name>
<gene>
    <name evidence="2" type="ORF">R3P38DRAFT_2807246</name>
</gene>
<comment type="caution">
    <text evidence="2">The sequence shown here is derived from an EMBL/GenBank/DDBJ whole genome shotgun (WGS) entry which is preliminary data.</text>
</comment>
<sequence length="220" mass="24030">MSELPQNSSDPALPALRLTVIRWLQVLRDRLRRGEMSIGLGGNPDNRNGLPPEFSRDGSSSLDGFPGQLDEIFRQLSSLFEVLSSNFSEPVASVEDNMGSSPHISRERGSGPRSIGEVDPPTLQTVADINNPPAEYILETIRLTSNQGEMVVAFWLTGTGSSVFMKATFSDPFMKGGAAMQLVQKGALVSEGREEWVGKEYGRADGRFSYTYISLAVTRV</sequence>
<protein>
    <submittedName>
        <fullName evidence="2">Uncharacterized protein</fullName>
    </submittedName>
</protein>
<feature type="region of interest" description="Disordered" evidence="1">
    <location>
        <begin position="92"/>
        <end position="126"/>
    </location>
</feature>
<feature type="region of interest" description="Disordered" evidence="1">
    <location>
        <begin position="37"/>
        <end position="60"/>
    </location>
</feature>
<evidence type="ECO:0000313" key="2">
    <source>
        <dbReference type="EMBL" id="KAK6984051.1"/>
    </source>
</evidence>
<dbReference type="Proteomes" id="UP001362999">
    <property type="component" value="Unassembled WGS sequence"/>
</dbReference>
<organism evidence="2 3">
    <name type="scientific">Favolaschia claudopus</name>
    <dbReference type="NCBI Taxonomy" id="2862362"/>
    <lineage>
        <taxon>Eukaryota</taxon>
        <taxon>Fungi</taxon>
        <taxon>Dikarya</taxon>
        <taxon>Basidiomycota</taxon>
        <taxon>Agaricomycotina</taxon>
        <taxon>Agaricomycetes</taxon>
        <taxon>Agaricomycetidae</taxon>
        <taxon>Agaricales</taxon>
        <taxon>Marasmiineae</taxon>
        <taxon>Mycenaceae</taxon>
        <taxon>Favolaschia</taxon>
    </lineage>
</organism>
<evidence type="ECO:0000313" key="3">
    <source>
        <dbReference type="Proteomes" id="UP001362999"/>
    </source>
</evidence>
<dbReference type="AlphaFoldDB" id="A0AAV9ZIU9"/>
<keyword evidence="3" id="KW-1185">Reference proteome</keyword>
<accession>A0AAV9ZIU9</accession>